<keyword evidence="2" id="KW-1185">Reference proteome</keyword>
<gene>
    <name evidence="1" type="ORF">QSG27_22690</name>
</gene>
<name>A0ABU0WMS9_9PROT</name>
<dbReference type="Gene3D" id="1.10.30.50">
    <property type="match status" value="1"/>
</dbReference>
<comment type="caution">
    <text evidence="1">The sequence shown here is derived from an EMBL/GenBank/DDBJ whole genome shotgun (WGS) entry which is preliminary data.</text>
</comment>
<accession>A0ABU0WMS9</accession>
<organism evidence="1 2">
    <name type="scientific">Azospirillum isscasi</name>
    <dbReference type="NCBI Taxonomy" id="3053926"/>
    <lineage>
        <taxon>Bacteria</taxon>
        <taxon>Pseudomonadati</taxon>
        <taxon>Pseudomonadota</taxon>
        <taxon>Alphaproteobacteria</taxon>
        <taxon>Rhodospirillales</taxon>
        <taxon>Azospirillaceae</taxon>
        <taxon>Azospirillum</taxon>
    </lineage>
</organism>
<evidence type="ECO:0008006" key="3">
    <source>
        <dbReference type="Google" id="ProtNLM"/>
    </source>
</evidence>
<reference evidence="1 2" key="1">
    <citation type="submission" date="2023-06" db="EMBL/GenBank/DDBJ databases">
        <title>Azospirillum isscasensis sp.nov, a bacterium isolated from rhizosphere soil of rice.</title>
        <authorList>
            <person name="Wang H."/>
        </authorList>
    </citation>
    <scope>NUCLEOTIDE SEQUENCE [LARGE SCALE GENOMIC DNA]</scope>
    <source>
        <strain evidence="1 2">C340-1</strain>
    </source>
</reference>
<evidence type="ECO:0000313" key="2">
    <source>
        <dbReference type="Proteomes" id="UP001227317"/>
    </source>
</evidence>
<dbReference type="EMBL" id="JAUJFI010000149">
    <property type="protein sequence ID" value="MDQ2105523.1"/>
    <property type="molecule type" value="Genomic_DNA"/>
</dbReference>
<dbReference type="RefSeq" id="WP_306710134.1">
    <property type="nucleotide sequence ID" value="NZ_JAUJFI010000149.1"/>
</dbReference>
<dbReference type="Proteomes" id="UP001227317">
    <property type="component" value="Unassembled WGS sequence"/>
</dbReference>
<sequence>MLRLPDGTLDPATQTYIDSRQAEIDGLPNYADRVARGKSLWDNKKGPNAGDAAFKVIRDELEHMCFGAVRCAYCNDSAADEIEHVLPKDFFPDQAFRWSNYVFACGPCNGTYKSNKYAYLDARGRRHDVTRVGGAVLTPPPVGRHALIDPRTENPLNFLTLDLLANDPVHGWIEGEFLVVPLPRLRAADRVRAEYTRETLGLNRQLLLDARRNAYGSFRARIVEYAGAKAGGAPQIRLDALRDGILRMPHPMVFVEMQRQRRHKPLKDLFAPVPEALTWTFGRLAPVTRPAPA</sequence>
<protein>
    <recommendedName>
        <fullName evidence="3">TIGR02646 family protein</fullName>
    </recommendedName>
</protein>
<evidence type="ECO:0000313" key="1">
    <source>
        <dbReference type="EMBL" id="MDQ2105523.1"/>
    </source>
</evidence>
<proteinExistence type="predicted"/>